<name>A0AAI8YRQ8_9PEZI</name>
<dbReference type="Proteomes" id="UP001296104">
    <property type="component" value="Unassembled WGS sequence"/>
</dbReference>
<evidence type="ECO:0000256" key="1">
    <source>
        <dbReference type="SAM" id="MobiDB-lite"/>
    </source>
</evidence>
<sequence>MAESPNISSPAAPERINRWSEIDILDRTAPGSLIRTPTGDFITREQYAALPGRPMTVSERQAKIRQRVQEERAKMEREQRQRQEQEEEHERQMFARRSIERFLAGAALAEEDTAQDEPIEMQEQGAQAVEKGKSKVSERNLNYPEKLPY</sequence>
<feature type="compositionally biased region" description="Basic and acidic residues" evidence="1">
    <location>
        <begin position="67"/>
        <end position="93"/>
    </location>
</feature>
<feature type="region of interest" description="Disordered" evidence="1">
    <location>
        <begin position="54"/>
        <end position="93"/>
    </location>
</feature>
<protein>
    <submittedName>
        <fullName evidence="2">Uncharacterized protein</fullName>
    </submittedName>
</protein>
<keyword evidence="3" id="KW-1185">Reference proteome</keyword>
<comment type="caution">
    <text evidence="2">The sequence shown here is derived from an EMBL/GenBank/DDBJ whole genome shotgun (WGS) entry which is preliminary data.</text>
</comment>
<accession>A0AAI8YRQ8</accession>
<reference evidence="2" key="1">
    <citation type="submission" date="2023-11" db="EMBL/GenBank/DDBJ databases">
        <authorList>
            <person name="Alioto T."/>
            <person name="Alioto T."/>
            <person name="Gomez Garrido J."/>
        </authorList>
    </citation>
    <scope>NUCLEOTIDE SEQUENCE</scope>
</reference>
<evidence type="ECO:0000313" key="2">
    <source>
        <dbReference type="EMBL" id="CAK3795680.1"/>
    </source>
</evidence>
<evidence type="ECO:0000313" key="3">
    <source>
        <dbReference type="Proteomes" id="UP001296104"/>
    </source>
</evidence>
<gene>
    <name evidence="2" type="ORF">LECACI_7A000774</name>
</gene>
<feature type="region of interest" description="Disordered" evidence="1">
    <location>
        <begin position="106"/>
        <end position="149"/>
    </location>
</feature>
<proteinExistence type="predicted"/>
<organism evidence="2 3">
    <name type="scientific">Lecanosticta acicola</name>
    <dbReference type="NCBI Taxonomy" id="111012"/>
    <lineage>
        <taxon>Eukaryota</taxon>
        <taxon>Fungi</taxon>
        <taxon>Dikarya</taxon>
        <taxon>Ascomycota</taxon>
        <taxon>Pezizomycotina</taxon>
        <taxon>Dothideomycetes</taxon>
        <taxon>Dothideomycetidae</taxon>
        <taxon>Mycosphaerellales</taxon>
        <taxon>Mycosphaerellaceae</taxon>
        <taxon>Lecanosticta</taxon>
    </lineage>
</organism>
<dbReference type="EMBL" id="CAVMBE010000003">
    <property type="protein sequence ID" value="CAK3795680.1"/>
    <property type="molecule type" value="Genomic_DNA"/>
</dbReference>
<dbReference type="AlphaFoldDB" id="A0AAI8YRQ8"/>
<feature type="compositionally biased region" description="Acidic residues" evidence="1">
    <location>
        <begin position="109"/>
        <end position="120"/>
    </location>
</feature>